<feature type="compositionally biased region" description="Low complexity" evidence="1">
    <location>
        <begin position="91"/>
        <end position="100"/>
    </location>
</feature>
<feature type="compositionally biased region" description="Low complexity" evidence="1">
    <location>
        <begin position="55"/>
        <end position="64"/>
    </location>
</feature>
<evidence type="ECO:0000313" key="2">
    <source>
        <dbReference type="EMBL" id="QSQ17386.1"/>
    </source>
</evidence>
<name>A0ABX7NJ24_9BACT</name>
<gene>
    <name evidence="2" type="ORF">JY572_15610</name>
</gene>
<organism evidence="2 3">
    <name type="scientific">Myxococcus landrumensis</name>
    <dbReference type="NCBI Taxonomy" id="2813577"/>
    <lineage>
        <taxon>Bacteria</taxon>
        <taxon>Pseudomonadati</taxon>
        <taxon>Myxococcota</taxon>
        <taxon>Myxococcia</taxon>
        <taxon>Myxococcales</taxon>
        <taxon>Cystobacterineae</taxon>
        <taxon>Myxococcaceae</taxon>
        <taxon>Myxococcus</taxon>
    </lineage>
</organism>
<keyword evidence="3" id="KW-1185">Reference proteome</keyword>
<proteinExistence type="predicted"/>
<accession>A0ABX7NJ24</accession>
<dbReference type="Proteomes" id="UP000663090">
    <property type="component" value="Chromosome"/>
</dbReference>
<dbReference type="EMBL" id="CP071091">
    <property type="protein sequence ID" value="QSQ17386.1"/>
    <property type="molecule type" value="Genomic_DNA"/>
</dbReference>
<protein>
    <submittedName>
        <fullName evidence="2">DNA polymerase III subunit gamma/tau</fullName>
    </submittedName>
</protein>
<feature type="compositionally biased region" description="Pro residues" evidence="1">
    <location>
        <begin position="262"/>
        <end position="273"/>
    </location>
</feature>
<evidence type="ECO:0000313" key="3">
    <source>
        <dbReference type="Proteomes" id="UP000663090"/>
    </source>
</evidence>
<sequence length="437" mass="44871">MPPVAQEVPRDIAPPRYDDSEYVPEPPADIELPRHDAGGATQPGAFDARADHGGAFSAPFASASMQPGAQNGHGPGLAPSPGSAMPRNLESPAAQAAPVAWSPPAPSMAGVPASGARPAPQSRPSGGMEAPYSAENPLPSGPVLEGLPASAARPLSFLRKGPPSAPMGPGPSAPAPAPSAPPPSVGPSGSHAGATPLSRTTEPAPTVRVINVRKPEAPAGPPEPPPYDDEESRFYPEEASPGGCASGECIPEPAAAAEPEPEPPPPPVAPTPLPRGRDNPNLPLIERWRAAVETVKGTSLRHGTALANGRLMSMKAGEIILGFLPTAGLHRMTVSAVAGKATIDKLLAEHFGRPVKLSFQDVSADDNRAAPSLAERDAHSRATHEKNTESKVRNHAAIRTVLLVLGGEVEHIQIYEPERPSAASPSDTPIEAPDDSA</sequence>
<feature type="region of interest" description="Disordered" evidence="1">
    <location>
        <begin position="1"/>
        <end position="281"/>
    </location>
</feature>
<feature type="region of interest" description="Disordered" evidence="1">
    <location>
        <begin position="368"/>
        <end position="392"/>
    </location>
</feature>
<feature type="region of interest" description="Disordered" evidence="1">
    <location>
        <begin position="415"/>
        <end position="437"/>
    </location>
</feature>
<feature type="compositionally biased region" description="Pro residues" evidence="1">
    <location>
        <begin position="163"/>
        <end position="185"/>
    </location>
</feature>
<evidence type="ECO:0000256" key="1">
    <source>
        <dbReference type="SAM" id="MobiDB-lite"/>
    </source>
</evidence>
<feature type="compositionally biased region" description="Basic and acidic residues" evidence="1">
    <location>
        <begin position="374"/>
        <end position="392"/>
    </location>
</feature>
<reference evidence="2 3" key="1">
    <citation type="submission" date="2021-02" db="EMBL/GenBank/DDBJ databases">
        <title>De Novo genome assembly of isolated myxobacteria.</title>
        <authorList>
            <person name="Stevens D.C."/>
        </authorList>
    </citation>
    <scope>NUCLEOTIDE SEQUENCE [LARGE SCALE GENOMIC DNA]</scope>
    <source>
        <strain evidence="2 3">SCHIC003</strain>
    </source>
</reference>